<gene>
    <name evidence="2" type="ORF">ACHAWO_013180</name>
</gene>
<feature type="region of interest" description="Disordered" evidence="1">
    <location>
        <begin position="49"/>
        <end position="72"/>
    </location>
</feature>
<dbReference type="AlphaFoldDB" id="A0ABD3QW74"/>
<evidence type="ECO:0000313" key="3">
    <source>
        <dbReference type="Proteomes" id="UP001530400"/>
    </source>
</evidence>
<reference evidence="2 3" key="1">
    <citation type="submission" date="2024-10" db="EMBL/GenBank/DDBJ databases">
        <title>Updated reference genomes for cyclostephanoid diatoms.</title>
        <authorList>
            <person name="Roberts W.R."/>
            <person name="Alverson A.J."/>
        </authorList>
    </citation>
    <scope>NUCLEOTIDE SEQUENCE [LARGE SCALE GENOMIC DNA]</scope>
    <source>
        <strain evidence="2 3">AJA010-31</strain>
    </source>
</reference>
<organism evidence="2 3">
    <name type="scientific">Cyclotella atomus</name>
    <dbReference type="NCBI Taxonomy" id="382360"/>
    <lineage>
        <taxon>Eukaryota</taxon>
        <taxon>Sar</taxon>
        <taxon>Stramenopiles</taxon>
        <taxon>Ochrophyta</taxon>
        <taxon>Bacillariophyta</taxon>
        <taxon>Coscinodiscophyceae</taxon>
        <taxon>Thalassiosirophycidae</taxon>
        <taxon>Stephanodiscales</taxon>
        <taxon>Stephanodiscaceae</taxon>
        <taxon>Cyclotella</taxon>
    </lineage>
</organism>
<comment type="caution">
    <text evidence="2">The sequence shown here is derived from an EMBL/GenBank/DDBJ whole genome shotgun (WGS) entry which is preliminary data.</text>
</comment>
<protein>
    <submittedName>
        <fullName evidence="2">Uncharacterized protein</fullName>
    </submittedName>
</protein>
<evidence type="ECO:0000313" key="2">
    <source>
        <dbReference type="EMBL" id="KAL3802275.1"/>
    </source>
</evidence>
<proteinExistence type="predicted"/>
<keyword evidence="3" id="KW-1185">Reference proteome</keyword>
<name>A0ABD3QW74_9STRA</name>
<dbReference type="Proteomes" id="UP001530400">
    <property type="component" value="Unassembled WGS sequence"/>
</dbReference>
<accession>A0ABD3QW74</accession>
<dbReference type="EMBL" id="JALLPJ020000105">
    <property type="protein sequence ID" value="KAL3802275.1"/>
    <property type="molecule type" value="Genomic_DNA"/>
</dbReference>
<sequence length="72" mass="7980">MIEASPFHETKLESVKLQFNGAVDSKIALLSKSDGKSVQFYDNPVTNTGNSMFQENSQHFASVEPQTRTTSK</sequence>
<evidence type="ECO:0000256" key="1">
    <source>
        <dbReference type="SAM" id="MobiDB-lite"/>
    </source>
</evidence>